<name>A0AAW0RAL8_9PEZI</name>
<reference evidence="2 3" key="1">
    <citation type="submission" date="2023-01" db="EMBL/GenBank/DDBJ databases">
        <title>Analysis of 21 Apiospora genomes using comparative genomics revels a genus with tremendous synthesis potential of carbohydrate active enzymes and secondary metabolites.</title>
        <authorList>
            <person name="Sorensen T."/>
        </authorList>
    </citation>
    <scope>NUCLEOTIDE SEQUENCE [LARGE SCALE GENOMIC DNA]</scope>
    <source>
        <strain evidence="2 3">CBS 117206</strain>
    </source>
</reference>
<dbReference type="EMBL" id="JAQQWP010000002">
    <property type="protein sequence ID" value="KAK8130798.1"/>
    <property type="molecule type" value="Genomic_DNA"/>
</dbReference>
<keyword evidence="3" id="KW-1185">Reference proteome</keyword>
<dbReference type="AlphaFoldDB" id="A0AAW0RAL8"/>
<dbReference type="Proteomes" id="UP001392437">
    <property type="component" value="Unassembled WGS sequence"/>
</dbReference>
<organism evidence="2 3">
    <name type="scientific">Apiospora kogelbergensis</name>
    <dbReference type="NCBI Taxonomy" id="1337665"/>
    <lineage>
        <taxon>Eukaryota</taxon>
        <taxon>Fungi</taxon>
        <taxon>Dikarya</taxon>
        <taxon>Ascomycota</taxon>
        <taxon>Pezizomycotina</taxon>
        <taxon>Sordariomycetes</taxon>
        <taxon>Xylariomycetidae</taxon>
        <taxon>Amphisphaeriales</taxon>
        <taxon>Apiosporaceae</taxon>
        <taxon>Apiospora</taxon>
    </lineage>
</organism>
<feature type="domain" description="PD-(D/E)XK nuclease-like" evidence="1">
    <location>
        <begin position="79"/>
        <end position="316"/>
    </location>
</feature>
<protein>
    <recommendedName>
        <fullName evidence="1">PD-(D/E)XK nuclease-like domain-containing protein</fullName>
    </recommendedName>
</protein>
<proteinExistence type="predicted"/>
<sequence length="324" mass="36301">METPHLVRPGPMNMEVARHLLPQDIHTLFQRFQDATHNIKTVPAEVSDEVKRFGVKLPLEAVREPAPANPPFTNVVPKPFEQDDTALAARDVLQDLCTILQDTRESVALKRHEDVWNHLTHGLILRLGFRSHAAFLHSWHHDPSKPRYSVRCESVMNATIDGGCITKMKGSGPPGPACHMETIVASDGTVLQVCAAESLLTPEHSTSSHNKVDFILALNMAEETPLRRTVDELDKHPLKDFIAVPIKTLTPFQPKDPLEQLGIWAAAWHKRMYQLRHRLQTEGADRGDPNTHQPRLVSMPLIQVIGHEWSAYFACDQGPSSQSV</sequence>
<evidence type="ECO:0000259" key="1">
    <source>
        <dbReference type="Pfam" id="PF20516"/>
    </source>
</evidence>
<evidence type="ECO:0000313" key="2">
    <source>
        <dbReference type="EMBL" id="KAK8130798.1"/>
    </source>
</evidence>
<dbReference type="InterPro" id="IPR046797">
    <property type="entry name" value="PDDEXK_12"/>
</dbReference>
<comment type="caution">
    <text evidence="2">The sequence shown here is derived from an EMBL/GenBank/DDBJ whole genome shotgun (WGS) entry which is preliminary data.</text>
</comment>
<gene>
    <name evidence="2" type="ORF">PG999_003178</name>
</gene>
<dbReference type="Pfam" id="PF20516">
    <property type="entry name" value="PDDEXK_12"/>
    <property type="match status" value="1"/>
</dbReference>
<accession>A0AAW0RAL8</accession>
<evidence type="ECO:0000313" key="3">
    <source>
        <dbReference type="Proteomes" id="UP001392437"/>
    </source>
</evidence>